<accession>A0A6V7VXV5</accession>
<feature type="signal peptide" evidence="1">
    <location>
        <begin position="1"/>
        <end position="21"/>
    </location>
</feature>
<evidence type="ECO:0000313" key="2">
    <source>
        <dbReference type="EMBL" id="CAD2179765.1"/>
    </source>
</evidence>
<dbReference type="Proteomes" id="UP000580250">
    <property type="component" value="Unassembled WGS sequence"/>
</dbReference>
<keyword evidence="1" id="KW-0732">Signal</keyword>
<sequence>MKIFFLNFLLLFAIKLHQVEAGNCIRGASQDTGGISQKILYLADSKDYIRLQLAARLANILDSNRYCVVSF</sequence>
<comment type="caution">
    <text evidence="2">The sequence shown here is derived from an EMBL/GenBank/DDBJ whole genome shotgun (WGS) entry which is preliminary data.</text>
</comment>
<organism evidence="2 3">
    <name type="scientific">Meloidogyne enterolobii</name>
    <name type="common">Root-knot nematode worm</name>
    <name type="synonym">Meloidogyne mayaguensis</name>
    <dbReference type="NCBI Taxonomy" id="390850"/>
    <lineage>
        <taxon>Eukaryota</taxon>
        <taxon>Metazoa</taxon>
        <taxon>Ecdysozoa</taxon>
        <taxon>Nematoda</taxon>
        <taxon>Chromadorea</taxon>
        <taxon>Rhabditida</taxon>
        <taxon>Tylenchina</taxon>
        <taxon>Tylenchomorpha</taxon>
        <taxon>Tylenchoidea</taxon>
        <taxon>Meloidogynidae</taxon>
        <taxon>Meloidogyninae</taxon>
        <taxon>Meloidogyne</taxon>
    </lineage>
</organism>
<gene>
    <name evidence="2" type="ORF">MENT_LOCUS31788</name>
</gene>
<evidence type="ECO:0000256" key="1">
    <source>
        <dbReference type="SAM" id="SignalP"/>
    </source>
</evidence>
<name>A0A6V7VXV5_MELEN</name>
<proteinExistence type="predicted"/>
<protein>
    <submittedName>
        <fullName evidence="2">Uncharacterized protein</fullName>
    </submittedName>
</protein>
<evidence type="ECO:0000313" key="3">
    <source>
        <dbReference type="Proteomes" id="UP000580250"/>
    </source>
</evidence>
<dbReference type="AlphaFoldDB" id="A0A6V7VXV5"/>
<feature type="chain" id="PRO_5028152845" evidence="1">
    <location>
        <begin position="22"/>
        <end position="71"/>
    </location>
</feature>
<dbReference type="EMBL" id="CAJEWN010000352">
    <property type="protein sequence ID" value="CAD2179765.1"/>
    <property type="molecule type" value="Genomic_DNA"/>
</dbReference>
<reference evidence="2 3" key="1">
    <citation type="submission" date="2020-08" db="EMBL/GenBank/DDBJ databases">
        <authorList>
            <person name="Koutsovoulos G."/>
            <person name="Danchin GJ E."/>
        </authorList>
    </citation>
    <scope>NUCLEOTIDE SEQUENCE [LARGE SCALE GENOMIC DNA]</scope>
</reference>